<evidence type="ECO:0000256" key="4">
    <source>
        <dbReference type="SAM" id="MobiDB-lite"/>
    </source>
</evidence>
<dbReference type="Proteomes" id="UP000886595">
    <property type="component" value="Unassembled WGS sequence"/>
</dbReference>
<feature type="domain" description="PPIase cyclophilin-type" evidence="5">
    <location>
        <begin position="20"/>
        <end position="139"/>
    </location>
</feature>
<evidence type="ECO:0000313" key="7">
    <source>
        <dbReference type="Proteomes" id="UP000886595"/>
    </source>
</evidence>
<dbReference type="GO" id="GO:0071013">
    <property type="term" value="C:catalytic step 2 spliceosome"/>
    <property type="evidence" value="ECO:0007669"/>
    <property type="project" value="TreeGrafter"/>
</dbReference>
<dbReference type="Pfam" id="PF00160">
    <property type="entry name" value="Pro_isomerase"/>
    <property type="match status" value="1"/>
</dbReference>
<evidence type="ECO:0000256" key="1">
    <source>
        <dbReference type="ARBA" id="ARBA00004123"/>
    </source>
</evidence>
<evidence type="ECO:0000256" key="2">
    <source>
        <dbReference type="ARBA" id="ARBA00023186"/>
    </source>
</evidence>
<reference evidence="6 7" key="1">
    <citation type="submission" date="2020-02" db="EMBL/GenBank/DDBJ databases">
        <authorList>
            <person name="Ma Q."/>
            <person name="Huang Y."/>
            <person name="Song X."/>
            <person name="Pei D."/>
        </authorList>
    </citation>
    <scope>NUCLEOTIDE SEQUENCE [LARGE SCALE GENOMIC DNA]</scope>
    <source>
        <strain evidence="6">Sxm20200214</strain>
        <tissue evidence="6">Leaf</tissue>
    </source>
</reference>
<dbReference type="PANTHER" id="PTHR45625">
    <property type="entry name" value="PEPTIDYL-PROLYL CIS-TRANS ISOMERASE-RELATED"/>
    <property type="match status" value="1"/>
</dbReference>
<name>A0A8X8BC33_BRACI</name>
<evidence type="ECO:0000259" key="5">
    <source>
        <dbReference type="PROSITE" id="PS50072"/>
    </source>
</evidence>
<dbReference type="InterPro" id="IPR002130">
    <property type="entry name" value="Cyclophilin-type_PPIase_dom"/>
</dbReference>
<feature type="compositionally biased region" description="Basic and acidic residues" evidence="4">
    <location>
        <begin position="233"/>
        <end position="243"/>
    </location>
</feature>
<evidence type="ECO:0000256" key="3">
    <source>
        <dbReference type="ARBA" id="ARBA00023242"/>
    </source>
</evidence>
<dbReference type="AlphaFoldDB" id="A0A8X8BC33"/>
<keyword evidence="2" id="KW-0143">Chaperone</keyword>
<gene>
    <name evidence="6" type="ORF">Bca52824_004144</name>
</gene>
<dbReference type="PRINTS" id="PR00153">
    <property type="entry name" value="CSAPPISMRASE"/>
</dbReference>
<dbReference type="OrthoDB" id="442970at2759"/>
<comment type="caution">
    <text evidence="6">The sequence shown here is derived from an EMBL/GenBank/DDBJ whole genome shotgun (WGS) entry which is preliminary data.</text>
</comment>
<proteinExistence type="predicted"/>
<dbReference type="Gene3D" id="2.40.100.10">
    <property type="entry name" value="Cyclophilin-like"/>
    <property type="match status" value="1"/>
</dbReference>
<protein>
    <recommendedName>
        <fullName evidence="5">PPIase cyclophilin-type domain-containing protein</fullName>
    </recommendedName>
</protein>
<organism evidence="6 7">
    <name type="scientific">Brassica carinata</name>
    <name type="common">Ethiopian mustard</name>
    <name type="synonym">Abyssinian cabbage</name>
    <dbReference type="NCBI Taxonomy" id="52824"/>
    <lineage>
        <taxon>Eukaryota</taxon>
        <taxon>Viridiplantae</taxon>
        <taxon>Streptophyta</taxon>
        <taxon>Embryophyta</taxon>
        <taxon>Tracheophyta</taxon>
        <taxon>Spermatophyta</taxon>
        <taxon>Magnoliopsida</taxon>
        <taxon>eudicotyledons</taxon>
        <taxon>Gunneridae</taxon>
        <taxon>Pentapetalae</taxon>
        <taxon>rosids</taxon>
        <taxon>malvids</taxon>
        <taxon>Brassicales</taxon>
        <taxon>Brassicaceae</taxon>
        <taxon>Brassiceae</taxon>
        <taxon>Brassica</taxon>
    </lineage>
</organism>
<dbReference type="SUPFAM" id="SSF50891">
    <property type="entry name" value="Cyclophilin-like"/>
    <property type="match status" value="1"/>
</dbReference>
<dbReference type="InterPro" id="IPR044666">
    <property type="entry name" value="Cyclophilin_A-like"/>
</dbReference>
<dbReference type="EMBL" id="JAAMPC010000001">
    <property type="protein sequence ID" value="KAG2332964.1"/>
    <property type="molecule type" value="Genomic_DNA"/>
</dbReference>
<dbReference type="PANTHER" id="PTHR45625:SF6">
    <property type="entry name" value="SPLICEOSOME-ASSOCIATED PROTEIN CWC27 HOMOLOG"/>
    <property type="match status" value="1"/>
</dbReference>
<evidence type="ECO:0000313" key="6">
    <source>
        <dbReference type="EMBL" id="KAG2332964.1"/>
    </source>
</evidence>
<dbReference type="PROSITE" id="PS50072">
    <property type="entry name" value="CSA_PPIASE_2"/>
    <property type="match status" value="1"/>
</dbReference>
<keyword evidence="7" id="KW-1185">Reference proteome</keyword>
<comment type="subcellular location">
    <subcellularLocation>
        <location evidence="1">Nucleus</location>
    </subcellularLocation>
</comment>
<dbReference type="GO" id="GO:0003755">
    <property type="term" value="F:peptidyl-prolyl cis-trans isomerase activity"/>
    <property type="evidence" value="ECO:0007669"/>
    <property type="project" value="InterPro"/>
</dbReference>
<keyword evidence="3" id="KW-0539">Nucleus</keyword>
<feature type="region of interest" description="Disordered" evidence="4">
    <location>
        <begin position="231"/>
        <end position="326"/>
    </location>
</feature>
<dbReference type="InterPro" id="IPR029000">
    <property type="entry name" value="Cyclophilin-like_dom_sf"/>
</dbReference>
<sequence length="326" mass="37306">MFIVSLRSANGDDPVSVTEAPKSVRNFVQLCLEGYFDDTIFHRVILGFLRLRHRWREYIRRCLCDEFHSRLRFNHRGIVAMANEFSPNTNGSPFFFTLDKCDWLDKKLTIFGKVTGDSIFNLVRLGEVDTGKDDRPLDPAPKILSVEVLWNPFEDIVPRVLAKTSHAPVDEVKEPPKKAFELFFLFPFVVFDTIRKLNLLSFGEEAEEEDKELAAVKQKIKSSHDVLNYPRLLKPESTNKERNASGSKEVLSVREALGSKNEDAQKEKSWPESDPVGHSDDDDDDGDETKFDAKMRNQVLSRRKEMGDIPPKPTQKKVISFSISQS</sequence>
<accession>A0A8X8BC33</accession>
<feature type="compositionally biased region" description="Basic and acidic residues" evidence="4">
    <location>
        <begin position="260"/>
        <end position="279"/>
    </location>
</feature>